<evidence type="ECO:0000256" key="8">
    <source>
        <dbReference type="ARBA" id="ARBA00078476"/>
    </source>
</evidence>
<evidence type="ECO:0000256" key="5">
    <source>
        <dbReference type="ARBA" id="ARBA00023274"/>
    </source>
</evidence>
<dbReference type="InterPro" id="IPR014810">
    <property type="entry name" value="Fcf2_C"/>
</dbReference>
<dbReference type="EMBL" id="CDPU01000010">
    <property type="protein sequence ID" value="CEO48481.1"/>
    <property type="molecule type" value="Genomic_DNA"/>
</dbReference>
<evidence type="ECO:0000256" key="6">
    <source>
        <dbReference type="ARBA" id="ARBA00035261"/>
    </source>
</evidence>
<dbReference type="InterPro" id="IPR039883">
    <property type="entry name" value="Fcf2/DNTTIP2"/>
</dbReference>
<evidence type="ECO:0000256" key="3">
    <source>
        <dbReference type="ARBA" id="ARBA00022980"/>
    </source>
</evidence>
<dbReference type="GO" id="GO:0005840">
    <property type="term" value="C:ribosome"/>
    <property type="evidence" value="ECO:0007669"/>
    <property type="project" value="UniProtKB-KW"/>
</dbReference>
<dbReference type="GO" id="GO:0003735">
    <property type="term" value="F:structural constituent of ribosome"/>
    <property type="evidence" value="ECO:0007669"/>
    <property type="project" value="InterPro"/>
</dbReference>
<keyword evidence="3" id="KW-0689">Ribosomal protein</keyword>
<evidence type="ECO:0000259" key="10">
    <source>
        <dbReference type="SMART" id="SM01403"/>
    </source>
</evidence>
<accession>A0A0B7K191</accession>
<dbReference type="GO" id="GO:0003723">
    <property type="term" value="F:RNA binding"/>
    <property type="evidence" value="ECO:0007669"/>
    <property type="project" value="TreeGrafter"/>
</dbReference>
<dbReference type="Pfam" id="PF08698">
    <property type="entry name" value="Fcf2"/>
    <property type="match status" value="1"/>
</dbReference>
<comment type="subcellular location">
    <subcellularLocation>
        <location evidence="1">Nucleus</location>
        <location evidence="1">Nucleolus</location>
    </subcellularLocation>
</comment>
<dbReference type="PANTHER" id="PTHR21686:SF12">
    <property type="entry name" value="DEOXYNUCLEOTIDYLTRANSFERASE TERMINAL-INTERACTING PROTEIN 2"/>
    <property type="match status" value="1"/>
</dbReference>
<evidence type="ECO:0000256" key="1">
    <source>
        <dbReference type="ARBA" id="ARBA00004604"/>
    </source>
</evidence>
<dbReference type="SUPFAM" id="SSF54999">
    <property type="entry name" value="Ribosomal protein S10"/>
    <property type="match status" value="1"/>
</dbReference>
<feature type="compositionally biased region" description="Polar residues" evidence="9">
    <location>
        <begin position="21"/>
        <end position="31"/>
    </location>
</feature>
<comment type="similarity">
    <text evidence="2">Belongs to the universal ribosomal protein uS10 family.</text>
</comment>
<dbReference type="GO" id="GO:1990904">
    <property type="term" value="C:ribonucleoprotein complex"/>
    <property type="evidence" value="ECO:0007669"/>
    <property type="project" value="UniProtKB-KW"/>
</dbReference>
<organism evidence="11">
    <name type="scientific">Bionectria ochroleuca</name>
    <name type="common">Gliocladium roseum</name>
    <dbReference type="NCBI Taxonomy" id="29856"/>
    <lineage>
        <taxon>Eukaryota</taxon>
        <taxon>Fungi</taxon>
        <taxon>Dikarya</taxon>
        <taxon>Ascomycota</taxon>
        <taxon>Pezizomycotina</taxon>
        <taxon>Sordariomycetes</taxon>
        <taxon>Hypocreomycetidae</taxon>
        <taxon>Hypocreales</taxon>
        <taxon>Bionectriaceae</taxon>
        <taxon>Clonostachys</taxon>
    </lineage>
</organism>
<evidence type="ECO:0000256" key="7">
    <source>
        <dbReference type="ARBA" id="ARBA00042916"/>
    </source>
</evidence>
<keyword evidence="5" id="KW-0687">Ribonucleoprotein</keyword>
<dbReference type="Proteomes" id="UP000616885">
    <property type="component" value="Unassembled WGS sequence"/>
</dbReference>
<keyword evidence="4" id="KW-0539">Nucleus</keyword>
<gene>
    <name evidence="11" type="ORF">BN869_000004538_1</name>
    <name evidence="12" type="ORF">IM811_003800</name>
</gene>
<dbReference type="AlphaFoldDB" id="A0A0B7K191"/>
<dbReference type="SMART" id="SM01403">
    <property type="entry name" value="Ribosomal_S10"/>
    <property type="match status" value="1"/>
</dbReference>
<dbReference type="PANTHER" id="PTHR21686">
    <property type="entry name" value="DEOXYNUCLEOTIDYLTRANSFERASE TERMINAL-INTERACTING PROTEIN 2"/>
    <property type="match status" value="1"/>
</dbReference>
<evidence type="ECO:0000256" key="4">
    <source>
        <dbReference type="ARBA" id="ARBA00023242"/>
    </source>
</evidence>
<reference evidence="12" key="2">
    <citation type="submission" date="2020-10" db="EMBL/GenBank/DDBJ databases">
        <title>High-Quality Genome Resource of Clonostachys rosea strain S41 by Oxford Nanopore Long-Read Sequencing.</title>
        <authorList>
            <person name="Wang H."/>
        </authorList>
    </citation>
    <scope>NUCLEOTIDE SEQUENCE</scope>
    <source>
        <strain evidence="12">S41</strain>
    </source>
</reference>
<dbReference type="GO" id="GO:0006412">
    <property type="term" value="P:translation"/>
    <property type="evidence" value="ECO:0007669"/>
    <property type="project" value="InterPro"/>
</dbReference>
<evidence type="ECO:0000313" key="11">
    <source>
        <dbReference type="EMBL" id="CEO48481.1"/>
    </source>
</evidence>
<feature type="region of interest" description="Disordered" evidence="9">
    <location>
        <begin position="198"/>
        <end position="218"/>
    </location>
</feature>
<dbReference type="GO" id="GO:0006396">
    <property type="term" value="P:RNA processing"/>
    <property type="evidence" value="ECO:0007669"/>
    <property type="project" value="TreeGrafter"/>
</dbReference>
<name>A0A0B7K191_BIOOC</name>
<dbReference type="EMBL" id="JADCTT010000012">
    <property type="protein sequence ID" value="KAF9745499.1"/>
    <property type="molecule type" value="Genomic_DNA"/>
</dbReference>
<feature type="domain" description="Small ribosomal subunit protein uS10" evidence="10">
    <location>
        <begin position="243"/>
        <end position="340"/>
    </location>
</feature>
<feature type="region of interest" description="Disordered" evidence="9">
    <location>
        <begin position="21"/>
        <end position="59"/>
    </location>
</feature>
<dbReference type="Gene3D" id="3.30.70.600">
    <property type="entry name" value="Ribosomal protein S10 domain"/>
    <property type="match status" value="1"/>
</dbReference>
<dbReference type="HAMAP" id="MF_00508">
    <property type="entry name" value="Ribosomal_uS10"/>
    <property type="match status" value="1"/>
</dbReference>
<dbReference type="InterPro" id="IPR001848">
    <property type="entry name" value="Ribosomal_uS10"/>
</dbReference>
<protein>
    <recommendedName>
        <fullName evidence="6">Small ribosomal subunit protein uS10m</fullName>
    </recommendedName>
    <alternativeName>
        <fullName evidence="7">37S ribosomal protein S10, mitochondrial</fullName>
    </alternativeName>
    <alternativeName>
        <fullName evidence="8">Mitochondrial ribosomal small subunit protein 10</fullName>
    </alternativeName>
</protein>
<reference evidence="11" key="1">
    <citation type="submission" date="2015-01" db="EMBL/GenBank/DDBJ databases">
        <authorList>
            <person name="Durling Mikael"/>
        </authorList>
    </citation>
    <scope>NUCLEOTIDE SEQUENCE</scope>
</reference>
<dbReference type="FunFam" id="3.30.70.600:FF:000003">
    <property type="entry name" value="30S ribosomal protein S10"/>
    <property type="match status" value="1"/>
</dbReference>
<evidence type="ECO:0000313" key="12">
    <source>
        <dbReference type="EMBL" id="KAF9745499.1"/>
    </source>
</evidence>
<evidence type="ECO:0000256" key="2">
    <source>
        <dbReference type="ARBA" id="ARBA00007102"/>
    </source>
</evidence>
<dbReference type="InterPro" id="IPR036838">
    <property type="entry name" value="Ribosomal_uS10_dom_sf"/>
</dbReference>
<dbReference type="InterPro" id="IPR027486">
    <property type="entry name" value="Ribosomal_uS10_dom"/>
</dbReference>
<evidence type="ECO:0000256" key="9">
    <source>
        <dbReference type="SAM" id="MobiDB-lite"/>
    </source>
</evidence>
<dbReference type="Pfam" id="PF00338">
    <property type="entry name" value="Ribosomal_S10"/>
    <property type="match status" value="1"/>
</dbReference>
<proteinExistence type="inferred from homology"/>
<dbReference type="GO" id="GO:0005730">
    <property type="term" value="C:nucleolus"/>
    <property type="evidence" value="ECO:0007669"/>
    <property type="project" value="UniProtKB-SubCell"/>
</dbReference>
<sequence length="407" mass="46214">MDDEFEGQIDQLLLEAEQRLQPNKPASSLASSVLIRPTKLETPAVSSKEPVSNSSLAVRDASKPILPSQKGDSAGANWFDMPKTDLTTEIKRDWQILRMRNILDPKHQRKNLQSEPPKYSQVGEIIAGPTDYYSARLTRKERKRNLLEEAMSTRDNVKMKTKYAGIQKNKTSGKRAFYQNLVVKPWIVQRTQATLATPNEKLPNPIAPQEDESEPSARYPRSIQALHLKPLKREAEYGIPSCDLQLRSFSLQPLVFFTDFALRAAYYLGLPASGPVPLPRITQRWTVPRSHFIFKKSQENFERITLRRLIQIKDGNPETVQLWLAYLRKHQYYGVGMKANMWEFGEPGEGKAMDEALEKEVEKLDEAWSHMGQTQAIGNATKVEELLSSRKLKQAAGLREPPTTGTS</sequence>